<proteinExistence type="predicted"/>
<gene>
    <name evidence="2" type="ORF">SAMN05216564_105123</name>
</gene>
<dbReference type="EMBL" id="FNPC01000005">
    <property type="protein sequence ID" value="SDY42725.1"/>
    <property type="molecule type" value="Genomic_DNA"/>
</dbReference>
<dbReference type="Proteomes" id="UP000199079">
    <property type="component" value="Unassembled WGS sequence"/>
</dbReference>
<organism evidence="2 3">
    <name type="scientific">Halopenitus persicus</name>
    <dbReference type="NCBI Taxonomy" id="1048396"/>
    <lineage>
        <taxon>Archaea</taxon>
        <taxon>Methanobacteriati</taxon>
        <taxon>Methanobacteriota</taxon>
        <taxon>Stenosarchaea group</taxon>
        <taxon>Halobacteria</taxon>
        <taxon>Halobacteriales</taxon>
        <taxon>Haloferacaceae</taxon>
        <taxon>Halopenitus</taxon>
    </lineage>
</organism>
<reference evidence="3" key="1">
    <citation type="submission" date="2016-10" db="EMBL/GenBank/DDBJ databases">
        <authorList>
            <person name="Varghese N."/>
            <person name="Submissions S."/>
        </authorList>
    </citation>
    <scope>NUCLEOTIDE SEQUENCE [LARGE SCALE GENOMIC DNA]</scope>
    <source>
        <strain evidence="3">DC30,IBRC 10041,KCTC 4046</strain>
    </source>
</reference>
<feature type="compositionally biased region" description="Acidic residues" evidence="1">
    <location>
        <begin position="68"/>
        <end position="88"/>
    </location>
</feature>
<dbReference type="Pfam" id="PF24113">
    <property type="entry name" value="DUF7387"/>
    <property type="match status" value="1"/>
</dbReference>
<dbReference type="RefSeq" id="WP_092732753.1">
    <property type="nucleotide sequence ID" value="NZ_FNPC01000005.1"/>
</dbReference>
<keyword evidence="3" id="KW-1185">Reference proteome</keyword>
<name>A0A1H3JT76_9EURY</name>
<evidence type="ECO:0000313" key="3">
    <source>
        <dbReference type="Proteomes" id="UP000199079"/>
    </source>
</evidence>
<dbReference type="AlphaFoldDB" id="A0A1H3JT76"/>
<evidence type="ECO:0000256" key="1">
    <source>
        <dbReference type="SAM" id="MobiDB-lite"/>
    </source>
</evidence>
<sequence>MASGREIRLIKDDEELWSAIDVATGVASCGETRLEALEMLDEAVALHTGEAGRPVTDDDLREWGLDPEPPDEEDVSDPPWFDTDEIPP</sequence>
<feature type="compositionally biased region" description="Basic and acidic residues" evidence="1">
    <location>
        <begin position="55"/>
        <end position="64"/>
    </location>
</feature>
<accession>A0A1H3JT76</accession>
<dbReference type="InterPro" id="IPR055811">
    <property type="entry name" value="DUF7387"/>
</dbReference>
<dbReference type="OrthoDB" id="201961at2157"/>
<feature type="region of interest" description="Disordered" evidence="1">
    <location>
        <begin position="48"/>
        <end position="88"/>
    </location>
</feature>
<evidence type="ECO:0000313" key="2">
    <source>
        <dbReference type="EMBL" id="SDY42725.1"/>
    </source>
</evidence>
<evidence type="ECO:0008006" key="4">
    <source>
        <dbReference type="Google" id="ProtNLM"/>
    </source>
</evidence>
<protein>
    <recommendedName>
        <fullName evidence="4">Type II toxin-antitoxin system HicB family antitoxin</fullName>
    </recommendedName>
</protein>